<dbReference type="InterPro" id="IPR035919">
    <property type="entry name" value="EAL_sf"/>
</dbReference>
<dbReference type="Gene3D" id="3.20.20.450">
    <property type="entry name" value="EAL domain"/>
    <property type="match status" value="1"/>
</dbReference>
<dbReference type="SMART" id="SM00052">
    <property type="entry name" value="EAL"/>
    <property type="match status" value="1"/>
</dbReference>
<dbReference type="InterPro" id="IPR013656">
    <property type="entry name" value="PAS_4"/>
</dbReference>
<dbReference type="InterPro" id="IPR029787">
    <property type="entry name" value="Nucleotide_cyclase"/>
</dbReference>
<dbReference type="InterPro" id="IPR043128">
    <property type="entry name" value="Rev_trsase/Diguanyl_cyclase"/>
</dbReference>
<dbReference type="PROSITE" id="PS50113">
    <property type="entry name" value="PAC"/>
    <property type="match status" value="1"/>
</dbReference>
<dbReference type="PANTHER" id="PTHR44757">
    <property type="entry name" value="DIGUANYLATE CYCLASE DGCP"/>
    <property type="match status" value="1"/>
</dbReference>
<dbReference type="PROSITE" id="PS50887">
    <property type="entry name" value="GGDEF"/>
    <property type="match status" value="1"/>
</dbReference>
<dbReference type="Gene3D" id="3.30.450.20">
    <property type="entry name" value="PAS domain"/>
    <property type="match status" value="1"/>
</dbReference>
<dbReference type="InterPro" id="IPR000160">
    <property type="entry name" value="GGDEF_dom"/>
</dbReference>
<dbReference type="InterPro" id="IPR000700">
    <property type="entry name" value="PAS-assoc_C"/>
</dbReference>
<dbReference type="AlphaFoldDB" id="A0A7K3W5B2"/>
<accession>A0A7K3W5B2</accession>
<protein>
    <submittedName>
        <fullName evidence="5">EAL domain-containing protein</fullName>
    </submittedName>
</protein>
<keyword evidence="1" id="KW-0472">Membrane</keyword>
<dbReference type="CDD" id="cd01949">
    <property type="entry name" value="GGDEF"/>
    <property type="match status" value="1"/>
</dbReference>
<reference evidence="5 6" key="1">
    <citation type="submission" date="2020-02" db="EMBL/GenBank/DDBJ databases">
        <title>Geodermatophilus sabuli CPCC 205279 I12A-02694.</title>
        <authorList>
            <person name="Jiang Z."/>
        </authorList>
    </citation>
    <scope>NUCLEOTIDE SEQUENCE [LARGE SCALE GENOMIC DNA]</scope>
    <source>
        <strain evidence="5 6">I12A-02694</strain>
    </source>
</reference>
<dbReference type="InterPro" id="IPR001633">
    <property type="entry name" value="EAL_dom"/>
</dbReference>
<evidence type="ECO:0000313" key="6">
    <source>
        <dbReference type="Proteomes" id="UP000470246"/>
    </source>
</evidence>
<dbReference type="PANTHER" id="PTHR44757:SF2">
    <property type="entry name" value="BIOFILM ARCHITECTURE MAINTENANCE PROTEIN MBAA"/>
    <property type="match status" value="1"/>
</dbReference>
<dbReference type="Gene3D" id="3.30.70.270">
    <property type="match status" value="1"/>
</dbReference>
<dbReference type="InterPro" id="IPR052155">
    <property type="entry name" value="Biofilm_reg_signaling"/>
</dbReference>
<dbReference type="EMBL" id="JAAGWF010000022">
    <property type="protein sequence ID" value="NEK59890.1"/>
    <property type="molecule type" value="Genomic_DNA"/>
</dbReference>
<dbReference type="SUPFAM" id="SSF141868">
    <property type="entry name" value="EAL domain-like"/>
    <property type="match status" value="1"/>
</dbReference>
<keyword evidence="1" id="KW-0812">Transmembrane</keyword>
<keyword evidence="1" id="KW-1133">Transmembrane helix</keyword>
<evidence type="ECO:0000259" key="4">
    <source>
        <dbReference type="PROSITE" id="PS50887"/>
    </source>
</evidence>
<sequence>MGAGAQQRVGRRPAVGWVALVAVALAGHAALHGTVTGGGIYLAVVATAAALSWWGALRQAGRSAAVLVALGVTLSAAGDVYWQVQNWAGNTSDVSAADAAYLAGYVALALGLWRMADTGGRSRGQQLDGWLDGAGVFVAVLMLVWQLSVSGTVTDHSLPVLTRIVWALYPALDAAFIGLVFRLVATRSRGDRAPLAVAAGAACWLASDLGFLLLADPDPISLWFDTGWLLGAVLLAAAAGLHGTGVPAGAREVAPGLARLAVSLSTLLVPAGLELFRAVTGAEQAPVTVFGGTLVLVVLVFIRTARLLRAEAAARALVRSQQRYSAALARHSSDAVAVLDTRGELLSDPAALATLLGRPAPGPMTSRELLDLSGVDAVEARLVLRRAVQARGGVVEAELTSRRDGEQRWISARLADLRSDPDVGGIVVHLTDITDRKRAEEALAHQAFHDTLTGLANRALFADRVDQALRRRLRGDGSAAVVFIDLDGFKAVNDTLGHQAGDTLLQDVAARLTSAVRAGDTVARLGGDEFAVLVDQPGDGTDEAGATAARVLDVLARPMVLAGQRVTVTGSIGIAVAHDGASGESLVRDADIAMYAAKLSGRGRSVVFDPAMRAAAVERRRLEQELSEALAADQFRLVYQPVVDLADERVVGFEALLRWQSPTLGAVPPMTFVPVAEDLGLIGDIGAWVLREACRTAAQWRREPGSEDLTMAVNVSAVQLTSPDLIDHVRAALAASGLPATGLVLEVTETALVGNAERAAQSLSALRDLGVRLALDDFGTGYSSLGYLQQFTVDVLKIDRSFVATITGDDEMPPIVRGLIDLGRALDLEIVAEGVESEAQRARLQTGRCDRAQGYLFARPLEATDAELLLLGRFPGVPASELPRA</sequence>
<dbReference type="CDD" id="cd01948">
    <property type="entry name" value="EAL"/>
    <property type="match status" value="1"/>
</dbReference>
<feature type="domain" description="PAC" evidence="2">
    <location>
        <begin position="393"/>
        <end position="445"/>
    </location>
</feature>
<evidence type="ECO:0000313" key="5">
    <source>
        <dbReference type="EMBL" id="NEK59890.1"/>
    </source>
</evidence>
<feature type="transmembrane region" description="Helical" evidence="1">
    <location>
        <begin position="64"/>
        <end position="84"/>
    </location>
</feature>
<feature type="transmembrane region" description="Helical" evidence="1">
    <location>
        <begin position="96"/>
        <end position="115"/>
    </location>
</feature>
<dbReference type="Pfam" id="PF08448">
    <property type="entry name" value="PAS_4"/>
    <property type="match status" value="1"/>
</dbReference>
<feature type="transmembrane region" description="Helical" evidence="1">
    <location>
        <begin position="127"/>
        <end position="148"/>
    </location>
</feature>
<evidence type="ECO:0000259" key="3">
    <source>
        <dbReference type="PROSITE" id="PS50883"/>
    </source>
</evidence>
<dbReference type="NCBIfam" id="TIGR00229">
    <property type="entry name" value="sensory_box"/>
    <property type="match status" value="1"/>
</dbReference>
<keyword evidence="6" id="KW-1185">Reference proteome</keyword>
<proteinExistence type="predicted"/>
<feature type="domain" description="EAL" evidence="3">
    <location>
        <begin position="619"/>
        <end position="874"/>
    </location>
</feature>
<dbReference type="Proteomes" id="UP000470246">
    <property type="component" value="Unassembled WGS sequence"/>
</dbReference>
<dbReference type="SMART" id="SM00267">
    <property type="entry name" value="GGDEF"/>
    <property type="match status" value="1"/>
</dbReference>
<gene>
    <name evidence="5" type="ORF">GCU56_18710</name>
</gene>
<feature type="domain" description="GGDEF" evidence="4">
    <location>
        <begin position="477"/>
        <end position="610"/>
    </location>
</feature>
<feature type="transmembrane region" description="Helical" evidence="1">
    <location>
        <begin position="285"/>
        <end position="302"/>
    </location>
</feature>
<feature type="transmembrane region" description="Helical" evidence="1">
    <location>
        <begin position="160"/>
        <end position="181"/>
    </location>
</feature>
<dbReference type="Pfam" id="PF00563">
    <property type="entry name" value="EAL"/>
    <property type="match status" value="1"/>
</dbReference>
<feature type="transmembrane region" description="Helical" evidence="1">
    <location>
        <begin position="193"/>
        <end position="214"/>
    </location>
</feature>
<dbReference type="NCBIfam" id="TIGR00254">
    <property type="entry name" value="GGDEF"/>
    <property type="match status" value="1"/>
</dbReference>
<dbReference type="PROSITE" id="PS50883">
    <property type="entry name" value="EAL"/>
    <property type="match status" value="1"/>
</dbReference>
<comment type="caution">
    <text evidence="5">The sequence shown here is derived from an EMBL/GenBank/DDBJ whole genome shotgun (WGS) entry which is preliminary data.</text>
</comment>
<dbReference type="InterPro" id="IPR000014">
    <property type="entry name" value="PAS"/>
</dbReference>
<dbReference type="InterPro" id="IPR035965">
    <property type="entry name" value="PAS-like_dom_sf"/>
</dbReference>
<evidence type="ECO:0000256" key="1">
    <source>
        <dbReference type="SAM" id="Phobius"/>
    </source>
</evidence>
<dbReference type="SUPFAM" id="SSF55073">
    <property type="entry name" value="Nucleotide cyclase"/>
    <property type="match status" value="1"/>
</dbReference>
<feature type="transmembrane region" description="Helical" evidence="1">
    <location>
        <begin position="39"/>
        <end position="57"/>
    </location>
</feature>
<dbReference type="SUPFAM" id="SSF55785">
    <property type="entry name" value="PYP-like sensor domain (PAS domain)"/>
    <property type="match status" value="1"/>
</dbReference>
<evidence type="ECO:0000259" key="2">
    <source>
        <dbReference type="PROSITE" id="PS50113"/>
    </source>
</evidence>
<dbReference type="Pfam" id="PF00990">
    <property type="entry name" value="GGDEF"/>
    <property type="match status" value="1"/>
</dbReference>
<name>A0A7K3W5B2_9ACTN</name>
<feature type="transmembrane region" description="Helical" evidence="1">
    <location>
        <begin position="220"/>
        <end position="241"/>
    </location>
</feature>
<organism evidence="5 6">
    <name type="scientific">Geodermatophilus sabuli</name>
    <dbReference type="NCBI Taxonomy" id="1564158"/>
    <lineage>
        <taxon>Bacteria</taxon>
        <taxon>Bacillati</taxon>
        <taxon>Actinomycetota</taxon>
        <taxon>Actinomycetes</taxon>
        <taxon>Geodermatophilales</taxon>
        <taxon>Geodermatophilaceae</taxon>
        <taxon>Geodermatophilus</taxon>
    </lineage>
</organism>
<dbReference type="RefSeq" id="WP_163483264.1">
    <property type="nucleotide sequence ID" value="NZ_JAAGWF010000022.1"/>
</dbReference>